<comment type="caution">
    <text evidence="3">The sequence shown here is derived from an EMBL/GenBank/DDBJ whole genome shotgun (WGS) entry which is preliminary data.</text>
</comment>
<keyword evidence="1" id="KW-0175">Coiled coil</keyword>
<evidence type="ECO:0000313" key="3">
    <source>
        <dbReference type="EMBL" id="MDE5413684.1"/>
    </source>
</evidence>
<dbReference type="Proteomes" id="UP001148125">
    <property type="component" value="Unassembled WGS sequence"/>
</dbReference>
<dbReference type="EMBL" id="JAOTPO010000005">
    <property type="protein sequence ID" value="MDE5413684.1"/>
    <property type="molecule type" value="Genomic_DNA"/>
</dbReference>
<dbReference type="InterPro" id="IPR019673">
    <property type="entry name" value="Spore_germination_GerPC"/>
</dbReference>
<reference evidence="3" key="1">
    <citation type="submission" date="2024-05" db="EMBL/GenBank/DDBJ databases">
        <title>Alkalihalobacillus sp. strain MEB203 novel alkaliphilic bacterium from Lonar Lake, India.</title>
        <authorList>
            <person name="Joshi A."/>
            <person name="Thite S."/>
            <person name="Mengade P."/>
        </authorList>
    </citation>
    <scope>NUCLEOTIDE SEQUENCE</scope>
    <source>
        <strain evidence="3">MEB 203</strain>
    </source>
</reference>
<proteinExistence type="predicted"/>
<feature type="region of interest" description="Disordered" evidence="2">
    <location>
        <begin position="134"/>
        <end position="157"/>
    </location>
</feature>
<protein>
    <submittedName>
        <fullName evidence="3">Spore germination protein GerPC</fullName>
    </submittedName>
</protein>
<dbReference type="RefSeq" id="WP_275118299.1">
    <property type="nucleotide sequence ID" value="NZ_JAOTPO010000005.1"/>
</dbReference>
<evidence type="ECO:0000313" key="4">
    <source>
        <dbReference type="Proteomes" id="UP001148125"/>
    </source>
</evidence>
<feature type="coiled-coil region" evidence="1">
    <location>
        <begin position="46"/>
        <end position="80"/>
    </location>
</feature>
<accession>A0ABT5VHH8</accession>
<organism evidence="3 4">
    <name type="scientific">Alkalihalobacterium chitinilyticum</name>
    <dbReference type="NCBI Taxonomy" id="2980103"/>
    <lineage>
        <taxon>Bacteria</taxon>
        <taxon>Bacillati</taxon>
        <taxon>Bacillota</taxon>
        <taxon>Bacilli</taxon>
        <taxon>Bacillales</taxon>
        <taxon>Bacillaceae</taxon>
        <taxon>Alkalihalobacterium</taxon>
    </lineage>
</organism>
<evidence type="ECO:0000256" key="1">
    <source>
        <dbReference type="SAM" id="Coils"/>
    </source>
</evidence>
<name>A0ABT5VHH8_9BACI</name>
<feature type="compositionally biased region" description="Basic and acidic residues" evidence="2">
    <location>
        <begin position="22"/>
        <end position="38"/>
    </location>
</feature>
<sequence>MVQSTGMNDWSGMNEMYHMSDEIHHNEEENNDQNEVKPKLQVKPQLPNFYQILEELKEKVEKVEEENDELKEKIEDLQPINIENINYKIQELAVEDLSGTLNIGITALTDPENLKKLLKDFEGINVNDVEENEMEMEELEKLDNFEIQPKPPNQPPQ</sequence>
<dbReference type="Pfam" id="PF10737">
    <property type="entry name" value="GerPC"/>
    <property type="match status" value="1"/>
</dbReference>
<evidence type="ECO:0000256" key="2">
    <source>
        <dbReference type="SAM" id="MobiDB-lite"/>
    </source>
</evidence>
<keyword evidence="4" id="KW-1185">Reference proteome</keyword>
<gene>
    <name evidence="3" type="ORF">N7Z68_09815</name>
</gene>
<feature type="region of interest" description="Disordered" evidence="2">
    <location>
        <begin position="22"/>
        <end position="41"/>
    </location>
</feature>